<dbReference type="Proteomes" id="UP000789342">
    <property type="component" value="Unassembled WGS sequence"/>
</dbReference>
<name>A0A9N8W6U4_9GLOM</name>
<gene>
    <name evidence="1" type="ORF">AMORRO_LOCUS1946</name>
</gene>
<reference evidence="1" key="1">
    <citation type="submission" date="2021-06" db="EMBL/GenBank/DDBJ databases">
        <authorList>
            <person name="Kallberg Y."/>
            <person name="Tangrot J."/>
            <person name="Rosling A."/>
        </authorList>
    </citation>
    <scope>NUCLEOTIDE SEQUENCE</scope>
    <source>
        <strain evidence="1">CL551</strain>
    </source>
</reference>
<proteinExistence type="predicted"/>
<accession>A0A9N8W6U4</accession>
<sequence>MDAYLEPRGSPCYACAMELVNEWKKVTRLEECCCYLGVTGHGKTDMDGTVLNEEQLFFDFVIQEWYIIQQENAATSFEVQVFEKEIRIIKLLLQTWKYSSPFTSSIESIGTTSSWSADNEKRRESSVRHHAPRCIRNFPDLDSQ</sequence>
<evidence type="ECO:0000313" key="1">
    <source>
        <dbReference type="EMBL" id="CAG8473042.1"/>
    </source>
</evidence>
<dbReference type="AlphaFoldDB" id="A0A9N8W6U4"/>
<keyword evidence="2" id="KW-1185">Reference proteome</keyword>
<protein>
    <submittedName>
        <fullName evidence="1">10603_t:CDS:1</fullName>
    </submittedName>
</protein>
<dbReference type="EMBL" id="CAJVPV010000761">
    <property type="protein sequence ID" value="CAG8473042.1"/>
    <property type="molecule type" value="Genomic_DNA"/>
</dbReference>
<organism evidence="1 2">
    <name type="scientific">Acaulospora morrowiae</name>
    <dbReference type="NCBI Taxonomy" id="94023"/>
    <lineage>
        <taxon>Eukaryota</taxon>
        <taxon>Fungi</taxon>
        <taxon>Fungi incertae sedis</taxon>
        <taxon>Mucoromycota</taxon>
        <taxon>Glomeromycotina</taxon>
        <taxon>Glomeromycetes</taxon>
        <taxon>Diversisporales</taxon>
        <taxon>Acaulosporaceae</taxon>
        <taxon>Acaulospora</taxon>
    </lineage>
</organism>
<comment type="caution">
    <text evidence="1">The sequence shown here is derived from an EMBL/GenBank/DDBJ whole genome shotgun (WGS) entry which is preliminary data.</text>
</comment>
<evidence type="ECO:0000313" key="2">
    <source>
        <dbReference type="Proteomes" id="UP000789342"/>
    </source>
</evidence>